<proteinExistence type="inferred from homology"/>
<organism evidence="2 3">
    <name type="scientific">Exophiala mesophila</name>
    <name type="common">Black yeast-like fungus</name>
    <dbReference type="NCBI Taxonomy" id="212818"/>
    <lineage>
        <taxon>Eukaryota</taxon>
        <taxon>Fungi</taxon>
        <taxon>Dikarya</taxon>
        <taxon>Ascomycota</taxon>
        <taxon>Pezizomycotina</taxon>
        <taxon>Eurotiomycetes</taxon>
        <taxon>Chaetothyriomycetidae</taxon>
        <taxon>Chaetothyriales</taxon>
        <taxon>Herpotrichiellaceae</taxon>
        <taxon>Exophiala</taxon>
    </lineage>
</organism>
<accession>A0A438NAW2</accession>
<reference evidence="2 3" key="1">
    <citation type="submission" date="2017-03" db="EMBL/GenBank/DDBJ databases">
        <title>Genomes of endolithic fungi from Antarctica.</title>
        <authorList>
            <person name="Coleine C."/>
            <person name="Masonjones S."/>
            <person name="Stajich J.E."/>
        </authorList>
    </citation>
    <scope>NUCLEOTIDE SEQUENCE [LARGE SCALE GENOMIC DNA]</scope>
    <source>
        <strain evidence="2 3">CCFEE 6314</strain>
    </source>
</reference>
<dbReference type="VEuPathDB" id="FungiDB:PV10_05060"/>
<dbReference type="EMBL" id="NAJM01000010">
    <property type="protein sequence ID" value="RVX72905.1"/>
    <property type="molecule type" value="Genomic_DNA"/>
</dbReference>
<dbReference type="GO" id="GO:0005509">
    <property type="term" value="F:calcium ion binding"/>
    <property type="evidence" value="ECO:0007669"/>
    <property type="project" value="TreeGrafter"/>
</dbReference>
<protein>
    <recommendedName>
        <fullName evidence="4">EF-hand domain-containing protein</fullName>
    </recommendedName>
</protein>
<evidence type="ECO:0000313" key="3">
    <source>
        <dbReference type="Proteomes" id="UP000288859"/>
    </source>
</evidence>
<evidence type="ECO:0008006" key="4">
    <source>
        <dbReference type="Google" id="ProtNLM"/>
    </source>
</evidence>
<dbReference type="SUPFAM" id="SSF47473">
    <property type="entry name" value="EF-hand"/>
    <property type="match status" value="1"/>
</dbReference>
<dbReference type="PANTHER" id="PTHR31495">
    <property type="entry name" value="PEROXYGENASE 3-RELATED"/>
    <property type="match status" value="1"/>
</dbReference>
<dbReference type="Proteomes" id="UP000288859">
    <property type="component" value="Unassembled WGS sequence"/>
</dbReference>
<dbReference type="PANTHER" id="PTHR31495:SF0">
    <property type="entry name" value="BINDING PROTEIN CALEOSIN, PUTATIVE (AFU_ORTHOLOGUE AFUA_5G13750)-RELATED"/>
    <property type="match status" value="1"/>
</dbReference>
<name>A0A438NAW2_EXOME</name>
<sequence length="273" mass="31300">MSPYIGCPADPPRARERHCVSIPEAPITEQYPAHVPPADSRLVNTGLVYTTYAPTSEAPFGTIKEGWAKKHQQQTVLEQHCTFFDPDNDGVIWPSDTYRVCRSFDWKIFTSLFFTAFLHSVQSYNTVPGILPDPFFRLYVKRAYMNKHGSGTGTFDSEGRFRPQPLEDFFEKFDRDSKGGLTKWELWHALRRSRMGFDFFGQVSAMFEWGFAWVLIWPEDGVLRKEDVRRLLDGSLYHEKVVNGAQREACQNGETKGKIDIVPSAAREKAKPH</sequence>
<gene>
    <name evidence="2" type="ORF">B0A52_03258</name>
</gene>
<comment type="caution">
    <text evidence="2">The sequence shown here is derived from an EMBL/GenBank/DDBJ whole genome shotgun (WGS) entry which is preliminary data.</text>
</comment>
<dbReference type="GO" id="GO:0004497">
    <property type="term" value="F:monooxygenase activity"/>
    <property type="evidence" value="ECO:0007669"/>
    <property type="project" value="TreeGrafter"/>
</dbReference>
<dbReference type="AlphaFoldDB" id="A0A438NAW2"/>
<dbReference type="OrthoDB" id="640742at2759"/>
<dbReference type="InterPro" id="IPR007736">
    <property type="entry name" value="Caleosin-related"/>
</dbReference>
<evidence type="ECO:0000313" key="2">
    <source>
        <dbReference type="EMBL" id="RVX72905.1"/>
    </source>
</evidence>
<evidence type="ECO:0000256" key="1">
    <source>
        <dbReference type="ARBA" id="ARBA00006765"/>
    </source>
</evidence>
<dbReference type="InterPro" id="IPR011992">
    <property type="entry name" value="EF-hand-dom_pair"/>
</dbReference>
<comment type="similarity">
    <text evidence="1">Belongs to the caleosin family.</text>
</comment>
<dbReference type="Pfam" id="PF05042">
    <property type="entry name" value="Caleosin"/>
    <property type="match status" value="1"/>
</dbReference>